<keyword evidence="9" id="KW-0645">Protease</keyword>
<evidence type="ECO:0000313" key="10">
    <source>
        <dbReference type="Proteomes" id="UP000272193"/>
    </source>
</evidence>
<evidence type="ECO:0000256" key="1">
    <source>
        <dbReference type="ARBA" id="ARBA00004167"/>
    </source>
</evidence>
<keyword evidence="5 6" id="KW-0472">Membrane</keyword>
<evidence type="ECO:0000256" key="6">
    <source>
        <dbReference type="RuleBase" id="RU364113"/>
    </source>
</evidence>
<dbReference type="GO" id="GO:0006508">
    <property type="term" value="P:proteolysis"/>
    <property type="evidence" value="ECO:0007669"/>
    <property type="project" value="UniProtKB-KW"/>
</dbReference>
<evidence type="ECO:0000313" key="9">
    <source>
        <dbReference type="EMBL" id="RPE70846.1"/>
    </source>
</evidence>
<comment type="caution">
    <text evidence="9">The sequence shown here is derived from an EMBL/GenBank/DDBJ whole genome shotgun (WGS) entry which is preliminary data.</text>
</comment>
<comment type="subunit">
    <text evidence="6">HflC and HflK may interact to form a multimeric complex.</text>
</comment>
<comment type="similarity">
    <text evidence="2 6">Belongs to the band 7/mec-2 family. HflK subfamily.</text>
</comment>
<dbReference type="Proteomes" id="UP000272193">
    <property type="component" value="Unassembled WGS sequence"/>
</dbReference>
<dbReference type="Pfam" id="PF12221">
    <property type="entry name" value="HflK_N"/>
    <property type="match status" value="1"/>
</dbReference>
<keyword evidence="3 6" id="KW-0812">Transmembrane</keyword>
<dbReference type="InterPro" id="IPR050710">
    <property type="entry name" value="Band7/mec-2_domain"/>
</dbReference>
<evidence type="ECO:0000256" key="3">
    <source>
        <dbReference type="ARBA" id="ARBA00022692"/>
    </source>
</evidence>
<organism evidence="9 10">
    <name type="scientific">Tibeticola sediminis</name>
    <dbReference type="NCBI Taxonomy" id="1917811"/>
    <lineage>
        <taxon>Bacteria</taxon>
        <taxon>Pseudomonadati</taxon>
        <taxon>Pseudomonadota</taxon>
        <taxon>Betaproteobacteria</taxon>
        <taxon>Burkholderiales</taxon>
        <taxon>Comamonadaceae</taxon>
        <taxon>Tibeticola</taxon>
    </lineage>
</organism>
<dbReference type="AlphaFoldDB" id="A0A3N4UJJ9"/>
<name>A0A3N4UJJ9_9BURK</name>
<dbReference type="InterPro" id="IPR001107">
    <property type="entry name" value="Band_7"/>
</dbReference>
<dbReference type="Gene3D" id="3.30.479.30">
    <property type="entry name" value="Band 7 domain"/>
    <property type="match status" value="1"/>
</dbReference>
<keyword evidence="4 6" id="KW-1133">Transmembrane helix</keyword>
<gene>
    <name evidence="9" type="ORF">EDC62_1336</name>
</gene>
<dbReference type="PANTHER" id="PTHR43327">
    <property type="entry name" value="STOMATIN-LIKE PROTEIN 2, MITOCHONDRIAL"/>
    <property type="match status" value="1"/>
</dbReference>
<feature type="compositionally biased region" description="Basic and acidic residues" evidence="7">
    <location>
        <begin position="442"/>
        <end position="456"/>
    </location>
</feature>
<dbReference type="RefSeq" id="WP_124221852.1">
    <property type="nucleotide sequence ID" value="NZ_RKQL01000002.1"/>
</dbReference>
<dbReference type="EMBL" id="RKQL01000002">
    <property type="protein sequence ID" value="RPE70846.1"/>
    <property type="molecule type" value="Genomic_DNA"/>
</dbReference>
<dbReference type="OrthoDB" id="9779595at2"/>
<protein>
    <recommendedName>
        <fullName evidence="6">Protein HflK</fullName>
    </recommendedName>
</protein>
<dbReference type="SUPFAM" id="SSF117892">
    <property type="entry name" value="Band 7/SPFH domain"/>
    <property type="match status" value="1"/>
</dbReference>
<sequence>MNLRTGLLRSRLAPARWNEIFNLNDPRWGRGPNGSPPEGDGSGPKGPNEPREPKRGAGPSEGPPDLDELWRDFNRKLSGLFGGGGGRKGGGAGLPPPDMKGAGIGIGLLLGVALLLWLGTGFFIVQEGQQAVITQFGRYKTTVGAGFNWRLPYPIQRHEVVFVTQIRSVDVGRDNVIRATGLRDSAMLTEDENIVEIKFAVQYRLNDARAFLFESKNPTEAVVQAAETAVREVVGKMKMDSALAEERDQIAPRVRSLMQSILDRYKVGIEVVGVNLQQGGVRPPEQVQAAFDDVLKAGQERERAKNEAEAYANDVVPRAVGAASRLKEEADAYRARIVAQAQGDAQRFRSVLTEYQKAPQVTRDRMYVDTMQQIYSNVTKVLVDSRQGSNLLYLPLDKIMQQVAAEAQSAAGSATPVTGAAATSGSTGAPQSAAGTPSSNDARTRDAGRTRDRDSR</sequence>
<feature type="region of interest" description="Disordered" evidence="7">
    <location>
        <begin position="22"/>
        <end position="68"/>
    </location>
</feature>
<dbReference type="PANTHER" id="PTHR43327:SF2">
    <property type="entry name" value="MODULATOR OF FTSH PROTEASE HFLK"/>
    <property type="match status" value="1"/>
</dbReference>
<keyword evidence="9" id="KW-0378">Hydrolase</keyword>
<feature type="transmembrane region" description="Helical" evidence="6">
    <location>
        <begin position="104"/>
        <end position="125"/>
    </location>
</feature>
<evidence type="ECO:0000256" key="4">
    <source>
        <dbReference type="ARBA" id="ARBA00022989"/>
    </source>
</evidence>
<dbReference type="InterPro" id="IPR020980">
    <property type="entry name" value="Membrane_HflK_N"/>
</dbReference>
<evidence type="ECO:0000259" key="8">
    <source>
        <dbReference type="SMART" id="SM00244"/>
    </source>
</evidence>
<evidence type="ECO:0000256" key="5">
    <source>
        <dbReference type="ARBA" id="ARBA00023136"/>
    </source>
</evidence>
<comment type="subcellular location">
    <subcellularLocation>
        <location evidence="1">Membrane</location>
        <topology evidence="1">Single-pass membrane protein</topology>
    </subcellularLocation>
</comment>
<keyword evidence="10" id="KW-1185">Reference proteome</keyword>
<evidence type="ECO:0000256" key="7">
    <source>
        <dbReference type="SAM" id="MobiDB-lite"/>
    </source>
</evidence>
<feature type="region of interest" description="Disordered" evidence="7">
    <location>
        <begin position="409"/>
        <end position="456"/>
    </location>
</feature>
<comment type="function">
    <text evidence="6">HflC and HflK could encode or regulate a protease.</text>
</comment>
<accession>A0A3N4UJJ9</accession>
<dbReference type="GO" id="GO:0016020">
    <property type="term" value="C:membrane"/>
    <property type="evidence" value="ECO:0007669"/>
    <property type="project" value="UniProtKB-SubCell"/>
</dbReference>
<dbReference type="InterPro" id="IPR010201">
    <property type="entry name" value="HflK"/>
</dbReference>
<dbReference type="CDD" id="cd03404">
    <property type="entry name" value="SPFH_HflK"/>
    <property type="match status" value="1"/>
</dbReference>
<dbReference type="Pfam" id="PF01145">
    <property type="entry name" value="Band_7"/>
    <property type="match status" value="1"/>
</dbReference>
<feature type="compositionally biased region" description="Low complexity" evidence="7">
    <location>
        <begin position="409"/>
        <end position="436"/>
    </location>
</feature>
<reference evidence="9 10" key="1">
    <citation type="submission" date="2018-11" db="EMBL/GenBank/DDBJ databases">
        <title>Genomic Encyclopedia of Type Strains, Phase IV (KMG-IV): sequencing the most valuable type-strain genomes for metagenomic binning, comparative biology and taxonomic classification.</title>
        <authorList>
            <person name="Goeker M."/>
        </authorList>
    </citation>
    <scope>NUCLEOTIDE SEQUENCE [LARGE SCALE GENOMIC DNA]</scope>
    <source>
        <strain evidence="9 10">DSM 101684</strain>
    </source>
</reference>
<evidence type="ECO:0000256" key="2">
    <source>
        <dbReference type="ARBA" id="ARBA00006971"/>
    </source>
</evidence>
<proteinExistence type="inferred from homology"/>
<dbReference type="SMART" id="SM00244">
    <property type="entry name" value="PHB"/>
    <property type="match status" value="1"/>
</dbReference>
<dbReference type="GO" id="GO:0008233">
    <property type="term" value="F:peptidase activity"/>
    <property type="evidence" value="ECO:0007669"/>
    <property type="project" value="UniProtKB-KW"/>
</dbReference>
<dbReference type="InterPro" id="IPR036013">
    <property type="entry name" value="Band_7/SPFH_dom_sf"/>
</dbReference>
<dbReference type="NCBIfam" id="TIGR01933">
    <property type="entry name" value="hflK"/>
    <property type="match status" value="1"/>
</dbReference>
<feature type="domain" description="Band 7" evidence="8">
    <location>
        <begin position="120"/>
        <end position="295"/>
    </location>
</feature>